<organism evidence="1 2">
    <name type="scientific">Methanothermobacter thermautotrophicus</name>
    <name type="common">Methanobacterium thermoformicicum</name>
    <dbReference type="NCBI Taxonomy" id="145262"/>
    <lineage>
        <taxon>Archaea</taxon>
        <taxon>Methanobacteriati</taxon>
        <taxon>Methanobacteriota</taxon>
        <taxon>Methanomada group</taxon>
        <taxon>Methanobacteria</taxon>
        <taxon>Methanobacteriales</taxon>
        <taxon>Methanobacteriaceae</taxon>
        <taxon>Methanothermobacter</taxon>
    </lineage>
</organism>
<reference evidence="2" key="1">
    <citation type="journal article" date="2020" name="bioRxiv">
        <title>A rank-normalized archaeal taxonomy based on genome phylogeny resolves widespread incomplete and uneven classifications.</title>
        <authorList>
            <person name="Rinke C."/>
            <person name="Chuvochina M."/>
            <person name="Mussig A.J."/>
            <person name="Chaumeil P.-A."/>
            <person name="Waite D.W."/>
            <person name="Whitman W.B."/>
            <person name="Parks D.H."/>
            <person name="Hugenholtz P."/>
        </authorList>
    </citation>
    <scope>NUCLEOTIDE SEQUENCE [LARGE SCALE GENOMIC DNA]</scope>
</reference>
<evidence type="ECO:0000313" key="2">
    <source>
        <dbReference type="Proteomes" id="UP000538031"/>
    </source>
</evidence>
<dbReference type="AlphaFoldDB" id="A0A7J4MXM9"/>
<dbReference type="NCBIfam" id="NF045580">
    <property type="entry name" value="symport_access"/>
    <property type="match status" value="1"/>
</dbReference>
<gene>
    <name evidence="1" type="ORF">HA285_07490</name>
</gene>
<accession>A0A7J4MXM9</accession>
<comment type="caution">
    <text evidence="1">The sequence shown here is derived from an EMBL/GenBank/DDBJ whole genome shotgun (WGS) entry which is preliminary data.</text>
</comment>
<dbReference type="EMBL" id="DUHT01000082">
    <property type="protein sequence ID" value="HIH65417.1"/>
    <property type="molecule type" value="Genomic_DNA"/>
</dbReference>
<name>A0A7J4MXM9_METTF</name>
<dbReference type="Proteomes" id="UP000538031">
    <property type="component" value="Unassembled WGS sequence"/>
</dbReference>
<proteinExistence type="predicted"/>
<sequence length="63" mass="7517">MVLGIPDPWVWGAYILCILITVFCVIYGLVNWNRGGEDEEEQIMEEIRWEEEERRMEEDELGL</sequence>
<evidence type="ECO:0000313" key="1">
    <source>
        <dbReference type="EMBL" id="HIH65417.1"/>
    </source>
</evidence>
<dbReference type="InterPro" id="IPR054615">
    <property type="entry name" value="Symport_access"/>
</dbReference>
<protein>
    <submittedName>
        <fullName evidence="1">Uncharacterized protein</fullName>
    </submittedName>
</protein>